<accession>A0AAW3ZR12</accession>
<evidence type="ECO:0000313" key="2">
    <source>
        <dbReference type="Proteomes" id="UP000613768"/>
    </source>
</evidence>
<organism evidence="1 2">
    <name type="scientific">Pseudomarimonas arenosa</name>
    <dbReference type="NCBI Taxonomy" id="2774145"/>
    <lineage>
        <taxon>Bacteria</taxon>
        <taxon>Pseudomonadati</taxon>
        <taxon>Pseudomonadota</taxon>
        <taxon>Gammaproteobacteria</taxon>
        <taxon>Lysobacterales</taxon>
        <taxon>Lysobacteraceae</taxon>
        <taxon>Pseudomarimonas</taxon>
    </lineage>
</organism>
<sequence length="190" mass="20970">MAWFDLHHRQKTQSPAYPRALRSVRRSLPVLLLGVWACLPFQRSEAASGCQNLQGLPINFAVDWQLDVKPIINDTMGGRCSGCHNPGQFDGGFDISDDGSDAIYKIVPTYVEPGRPELSYLFQKVNCDTPDAGTRMPASQPGTAGTPLTIEQQGIIYDWIAQGALGDLEGEPPIARDFIFRDGGESLRWY</sequence>
<dbReference type="Proteomes" id="UP000613768">
    <property type="component" value="Unassembled WGS sequence"/>
</dbReference>
<evidence type="ECO:0000313" key="1">
    <source>
        <dbReference type="EMBL" id="MBD8527914.1"/>
    </source>
</evidence>
<proteinExistence type="predicted"/>
<name>A0AAW3ZR12_9GAMM</name>
<comment type="caution">
    <text evidence="1">The sequence shown here is derived from an EMBL/GenBank/DDBJ whole genome shotgun (WGS) entry which is preliminary data.</text>
</comment>
<evidence type="ECO:0008006" key="3">
    <source>
        <dbReference type="Google" id="ProtNLM"/>
    </source>
</evidence>
<dbReference type="EMBL" id="JACYTR010000072">
    <property type="protein sequence ID" value="MBD8527914.1"/>
    <property type="molecule type" value="Genomic_DNA"/>
</dbReference>
<protein>
    <recommendedName>
        <fullName evidence="3">Cytochrome c domain-containing protein</fullName>
    </recommendedName>
</protein>
<keyword evidence="2" id="KW-1185">Reference proteome</keyword>
<dbReference type="AlphaFoldDB" id="A0AAW3ZR12"/>
<dbReference type="RefSeq" id="WP_192031336.1">
    <property type="nucleotide sequence ID" value="NZ_JACYTR010000072.1"/>
</dbReference>
<gene>
    <name evidence="1" type="ORF">IFO71_19375</name>
</gene>
<reference evidence="1 2" key="1">
    <citation type="submission" date="2020-09" db="EMBL/GenBank/DDBJ databases">
        <title>Pseudoxanthomonas sp. CAU 1598 isolated from sand of Yaerae Beach.</title>
        <authorList>
            <person name="Kim W."/>
        </authorList>
    </citation>
    <scope>NUCLEOTIDE SEQUENCE [LARGE SCALE GENOMIC DNA]</scope>
    <source>
        <strain evidence="1 2">CAU 1598</strain>
    </source>
</reference>